<dbReference type="InterPro" id="IPR000330">
    <property type="entry name" value="SNF2_N"/>
</dbReference>
<dbReference type="SMART" id="SM00487">
    <property type="entry name" value="DEXDc"/>
    <property type="match status" value="1"/>
</dbReference>
<keyword evidence="6" id="KW-1185">Reference proteome</keyword>
<dbReference type="InParanoid" id="C5K4W9"/>
<protein>
    <submittedName>
        <fullName evidence="5">DNA repair helicase, putative</fullName>
    </submittedName>
</protein>
<dbReference type="InterPro" id="IPR002464">
    <property type="entry name" value="DNA/RNA_helicase_DEAH_CS"/>
</dbReference>
<dbReference type="RefSeq" id="XP_002788595.1">
    <property type="nucleotide sequence ID" value="XM_002788549.1"/>
</dbReference>
<dbReference type="InterPro" id="IPR027417">
    <property type="entry name" value="P-loop_NTPase"/>
</dbReference>
<evidence type="ECO:0000259" key="4">
    <source>
        <dbReference type="PROSITE" id="PS51192"/>
    </source>
</evidence>
<keyword evidence="1" id="KW-0547">Nucleotide-binding</keyword>
<proteinExistence type="predicted"/>
<dbReference type="GeneID" id="9053942"/>
<dbReference type="PROSITE" id="PS00690">
    <property type="entry name" value="DEAH_ATP_HELICASE"/>
    <property type="match status" value="1"/>
</dbReference>
<evidence type="ECO:0000313" key="5">
    <source>
        <dbReference type="EMBL" id="EER20391.1"/>
    </source>
</evidence>
<dbReference type="GO" id="GO:0005524">
    <property type="term" value="F:ATP binding"/>
    <property type="evidence" value="ECO:0007669"/>
    <property type="project" value="UniProtKB-KW"/>
</dbReference>
<dbReference type="Pfam" id="PF00176">
    <property type="entry name" value="SNF2-rel_dom"/>
    <property type="match status" value="1"/>
</dbReference>
<dbReference type="InterPro" id="IPR014001">
    <property type="entry name" value="Helicase_ATP-bd"/>
</dbReference>
<dbReference type="GO" id="GO:0016787">
    <property type="term" value="F:hydrolase activity"/>
    <property type="evidence" value="ECO:0007669"/>
    <property type="project" value="UniProtKB-KW"/>
</dbReference>
<dbReference type="GO" id="GO:0004386">
    <property type="term" value="F:helicase activity"/>
    <property type="evidence" value="ECO:0007669"/>
    <property type="project" value="UniProtKB-KW"/>
</dbReference>
<dbReference type="GO" id="GO:0006289">
    <property type="term" value="P:nucleotide-excision repair"/>
    <property type="evidence" value="ECO:0007669"/>
    <property type="project" value="TreeGrafter"/>
</dbReference>
<name>C5K4W9_PERM5</name>
<dbReference type="PROSITE" id="PS51192">
    <property type="entry name" value="HELICASE_ATP_BIND_1"/>
    <property type="match status" value="1"/>
</dbReference>
<accession>C5K4W9</accession>
<dbReference type="Proteomes" id="UP000007800">
    <property type="component" value="Unassembled WGS sequence"/>
</dbReference>
<organism evidence="6">
    <name type="scientific">Perkinsus marinus (strain ATCC 50983 / TXsc)</name>
    <dbReference type="NCBI Taxonomy" id="423536"/>
    <lineage>
        <taxon>Eukaryota</taxon>
        <taxon>Sar</taxon>
        <taxon>Alveolata</taxon>
        <taxon>Perkinsozoa</taxon>
        <taxon>Perkinsea</taxon>
        <taxon>Perkinsida</taxon>
        <taxon>Perkinsidae</taxon>
        <taxon>Perkinsus</taxon>
    </lineage>
</organism>
<keyword evidence="2" id="KW-0378">Hydrolase</keyword>
<feature type="non-terminal residue" evidence="5">
    <location>
        <position position="1"/>
    </location>
</feature>
<dbReference type="EMBL" id="GG670562">
    <property type="protein sequence ID" value="EER20391.1"/>
    <property type="molecule type" value="Genomic_DNA"/>
</dbReference>
<dbReference type="GO" id="GO:0008094">
    <property type="term" value="F:ATP-dependent activity, acting on DNA"/>
    <property type="evidence" value="ECO:0007669"/>
    <property type="project" value="TreeGrafter"/>
</dbReference>
<dbReference type="OrthoDB" id="397011at2759"/>
<reference evidence="5 6" key="1">
    <citation type="submission" date="2008-07" db="EMBL/GenBank/DDBJ databases">
        <authorList>
            <person name="El-Sayed N."/>
            <person name="Caler E."/>
            <person name="Inman J."/>
            <person name="Amedeo P."/>
            <person name="Hass B."/>
            <person name="Wortman J."/>
        </authorList>
    </citation>
    <scope>NUCLEOTIDE SEQUENCE [LARGE SCALE GENOMIC DNA]</scope>
    <source>
        <strain evidence="6">ATCC 50983 / TXsc</strain>
    </source>
</reference>
<evidence type="ECO:0000256" key="1">
    <source>
        <dbReference type="ARBA" id="ARBA00022741"/>
    </source>
</evidence>
<dbReference type="InterPro" id="IPR038718">
    <property type="entry name" value="SNF2-like_sf"/>
</dbReference>
<evidence type="ECO:0000313" key="6">
    <source>
        <dbReference type="Proteomes" id="UP000007800"/>
    </source>
</evidence>
<keyword evidence="3" id="KW-0067">ATP-binding</keyword>
<dbReference type="GO" id="GO:0005634">
    <property type="term" value="C:nucleus"/>
    <property type="evidence" value="ECO:0007669"/>
    <property type="project" value="TreeGrafter"/>
</dbReference>
<gene>
    <name evidence="5" type="ORF">Pmar_PMAR010125</name>
</gene>
<evidence type="ECO:0000256" key="2">
    <source>
        <dbReference type="ARBA" id="ARBA00022801"/>
    </source>
</evidence>
<evidence type="ECO:0000256" key="3">
    <source>
        <dbReference type="ARBA" id="ARBA00022840"/>
    </source>
</evidence>
<dbReference type="PANTHER" id="PTHR45626">
    <property type="entry name" value="TRANSCRIPTION TERMINATION FACTOR 2-RELATED"/>
    <property type="match status" value="1"/>
</dbReference>
<dbReference type="SUPFAM" id="SSF52540">
    <property type="entry name" value="P-loop containing nucleoside triphosphate hydrolases"/>
    <property type="match status" value="1"/>
</dbReference>
<dbReference type="Gene3D" id="3.40.50.10810">
    <property type="entry name" value="Tandem AAA-ATPase domain"/>
    <property type="match status" value="2"/>
</dbReference>
<dbReference type="AlphaFoldDB" id="C5K4W9"/>
<feature type="domain" description="Helicase ATP-binding" evidence="4">
    <location>
        <begin position="19"/>
        <end position="266"/>
    </location>
</feature>
<sequence length="266" mass="30265">LVTRLLPYQHEGLAWMCNQEEEADCRGGVLADEMGMGKTLQMISLIIKRRPQVQGPTLVVCPLAAVVVWVEEIRRSVSPPGLLKVHVYLGTKKAVKAELEEYDVVITSYNTLETQYRSLTAIFERVVCQYCKRSFKLSSLPAHHTSCIKEYQRKKNEKIAVKCREWVKREMDSHQYRTPERRSMVKLEGGSSRSTMVSSECKMELSPCVKKTIIKRRSTPPSARRVLGQQRRALKGGNGLHSVQWGRIILDEAHRIKGRTNSTAKA</sequence>
<feature type="non-terminal residue" evidence="5">
    <location>
        <position position="266"/>
    </location>
</feature>
<dbReference type="PANTHER" id="PTHR45626:SF12">
    <property type="entry name" value="DNA REPAIR PROTEIN RAD16"/>
    <property type="match status" value="1"/>
</dbReference>
<dbReference type="InterPro" id="IPR050628">
    <property type="entry name" value="SNF2_RAD54_helicase_TF"/>
</dbReference>
<keyword evidence="5" id="KW-0347">Helicase</keyword>